<feature type="compositionally biased region" description="Basic and acidic residues" evidence="5">
    <location>
        <begin position="94"/>
        <end position="103"/>
    </location>
</feature>
<dbReference type="GO" id="GO:0003700">
    <property type="term" value="F:DNA-binding transcription factor activity"/>
    <property type="evidence" value="ECO:0007669"/>
    <property type="project" value="TreeGrafter"/>
</dbReference>
<accession>A0A2P5XMT1</accession>
<protein>
    <recommendedName>
        <fullName evidence="6">BHLH domain-containing protein</fullName>
    </recommendedName>
</protein>
<dbReference type="PROSITE" id="PS50888">
    <property type="entry name" value="BHLH"/>
    <property type="match status" value="1"/>
</dbReference>
<keyword evidence="2" id="KW-0805">Transcription regulation</keyword>
<dbReference type="AlphaFoldDB" id="A0A2P5XMT1"/>
<reference evidence="7 8" key="1">
    <citation type="submission" date="2015-01" db="EMBL/GenBank/DDBJ databases">
        <title>Genome of allotetraploid Gossypium barbadense reveals genomic plasticity and fiber elongation in cotton evolution.</title>
        <authorList>
            <person name="Chen X."/>
            <person name="Liu X."/>
            <person name="Zhao B."/>
            <person name="Zheng H."/>
            <person name="Hu Y."/>
            <person name="Lu G."/>
            <person name="Yang C."/>
            <person name="Chen J."/>
            <person name="Shan C."/>
            <person name="Zhang L."/>
            <person name="Zhou Y."/>
            <person name="Wang L."/>
            <person name="Guo W."/>
            <person name="Bai Y."/>
            <person name="Ruan J."/>
            <person name="Shangguan X."/>
            <person name="Mao Y."/>
            <person name="Jiang J."/>
            <person name="Zhu Y."/>
            <person name="Lei J."/>
            <person name="Kang H."/>
            <person name="Chen S."/>
            <person name="He X."/>
            <person name="Wang R."/>
            <person name="Wang Y."/>
            <person name="Chen J."/>
            <person name="Wang L."/>
            <person name="Yu S."/>
            <person name="Wang B."/>
            <person name="Wei J."/>
            <person name="Song S."/>
            <person name="Lu X."/>
            <person name="Gao Z."/>
            <person name="Gu W."/>
            <person name="Deng X."/>
            <person name="Ma D."/>
            <person name="Wang S."/>
            <person name="Liang W."/>
            <person name="Fang L."/>
            <person name="Cai C."/>
            <person name="Zhu X."/>
            <person name="Zhou B."/>
            <person name="Zhang Y."/>
            <person name="Chen Z."/>
            <person name="Xu S."/>
            <person name="Zhu R."/>
            <person name="Wang S."/>
            <person name="Zhang T."/>
            <person name="Zhao G."/>
        </authorList>
    </citation>
    <scope>NUCLEOTIDE SEQUENCE [LARGE SCALE GENOMIC DNA]</scope>
    <source>
        <strain evidence="8">cv. Xinhai21</strain>
        <tissue evidence="7">Leaf</tissue>
    </source>
</reference>
<organism evidence="7 8">
    <name type="scientific">Gossypium barbadense</name>
    <name type="common">Sea Island cotton</name>
    <name type="synonym">Hibiscus barbadensis</name>
    <dbReference type="NCBI Taxonomy" id="3634"/>
    <lineage>
        <taxon>Eukaryota</taxon>
        <taxon>Viridiplantae</taxon>
        <taxon>Streptophyta</taxon>
        <taxon>Embryophyta</taxon>
        <taxon>Tracheophyta</taxon>
        <taxon>Spermatophyta</taxon>
        <taxon>Magnoliopsida</taxon>
        <taxon>eudicotyledons</taxon>
        <taxon>Gunneridae</taxon>
        <taxon>Pentapetalae</taxon>
        <taxon>rosids</taxon>
        <taxon>malvids</taxon>
        <taxon>Malvales</taxon>
        <taxon>Malvaceae</taxon>
        <taxon>Malvoideae</taxon>
        <taxon>Gossypium</taxon>
    </lineage>
</organism>
<feature type="domain" description="BHLH" evidence="6">
    <location>
        <begin position="171"/>
        <end position="221"/>
    </location>
</feature>
<dbReference type="Proteomes" id="UP000239757">
    <property type="component" value="Unassembled WGS sequence"/>
</dbReference>
<dbReference type="EMBL" id="KZ664567">
    <property type="protein sequence ID" value="PPS04621.1"/>
    <property type="molecule type" value="Genomic_DNA"/>
</dbReference>
<dbReference type="GO" id="GO:0046983">
    <property type="term" value="F:protein dimerization activity"/>
    <property type="evidence" value="ECO:0007669"/>
    <property type="project" value="InterPro"/>
</dbReference>
<dbReference type="InterPro" id="IPR011598">
    <property type="entry name" value="bHLH_dom"/>
</dbReference>
<dbReference type="InterPro" id="IPR024097">
    <property type="entry name" value="bHLH_ZIP_TF"/>
</dbReference>
<evidence type="ECO:0000256" key="5">
    <source>
        <dbReference type="SAM" id="MobiDB-lite"/>
    </source>
</evidence>
<keyword evidence="3" id="KW-0804">Transcription</keyword>
<dbReference type="PANTHER" id="PTHR12565:SF431">
    <property type="entry name" value="TRANSCRIPTION FACTOR BHLH137"/>
    <property type="match status" value="1"/>
</dbReference>
<dbReference type="GO" id="GO:0005634">
    <property type="term" value="C:nucleus"/>
    <property type="evidence" value="ECO:0007669"/>
    <property type="project" value="UniProtKB-SubCell"/>
</dbReference>
<dbReference type="SUPFAM" id="SSF47459">
    <property type="entry name" value="HLH, helix-loop-helix DNA-binding domain"/>
    <property type="match status" value="1"/>
</dbReference>
<dbReference type="OrthoDB" id="1928604at2759"/>
<dbReference type="PANTHER" id="PTHR12565">
    <property type="entry name" value="STEROL REGULATORY ELEMENT-BINDING PROTEIN"/>
    <property type="match status" value="1"/>
</dbReference>
<evidence type="ECO:0000256" key="4">
    <source>
        <dbReference type="ARBA" id="ARBA00023242"/>
    </source>
</evidence>
<gene>
    <name evidence="7" type="ORF">GOBAR_AA16038</name>
</gene>
<sequence length="398" mass="43806">MDDGNLTSNCFSQYYSPELFHDSLFDPNNHETSCVDHCSKVVSQSDNEPSVDEKQSTGGGDSTVVDKLEQGEQVTQNVNPRNRKRKTRNGTTFKTKDAKEGKAKEKKKCNNGKKGEKKSPEEPPSGYIHVRARRGQATDSHSLAEREMGSDNPEPLLLGQTQSPNGLKRSGWMNHGTKALVVRRKKIGERMKILQCLVPGCEKVTGKALMLDEIINYVQSLQNQVEFLSMKLASVSPMFYDFGVDLEALTVKPERVNSEASTTTPVLPCLQQCNPTQASAFVDSTTATFAPPNNYPFLGASHQGQTPILFSHPQVYCGMWRTKDKNFSIHLASTTTCVLSIKYIVPIAALQSSFQLSLQRGKTSVSGEGGASPLLKTKLCSSFKFKLSELSSISENIE</sequence>
<evidence type="ECO:0000259" key="6">
    <source>
        <dbReference type="PROSITE" id="PS50888"/>
    </source>
</evidence>
<proteinExistence type="predicted"/>
<keyword evidence="4" id="KW-0539">Nucleus</keyword>
<feature type="region of interest" description="Disordered" evidence="5">
    <location>
        <begin position="42"/>
        <end position="155"/>
    </location>
</feature>
<evidence type="ECO:0000313" key="8">
    <source>
        <dbReference type="Proteomes" id="UP000239757"/>
    </source>
</evidence>
<evidence type="ECO:0000256" key="1">
    <source>
        <dbReference type="ARBA" id="ARBA00004123"/>
    </source>
</evidence>
<dbReference type="InterPro" id="IPR036638">
    <property type="entry name" value="HLH_DNA-bd_sf"/>
</dbReference>
<dbReference type="Gene3D" id="4.10.280.10">
    <property type="entry name" value="Helix-loop-helix DNA-binding domain"/>
    <property type="match status" value="1"/>
</dbReference>
<evidence type="ECO:0000313" key="7">
    <source>
        <dbReference type="EMBL" id="PPS04621.1"/>
    </source>
</evidence>
<evidence type="ECO:0000256" key="2">
    <source>
        <dbReference type="ARBA" id="ARBA00023015"/>
    </source>
</evidence>
<name>A0A2P5XMT1_GOSBA</name>
<evidence type="ECO:0000256" key="3">
    <source>
        <dbReference type="ARBA" id="ARBA00023163"/>
    </source>
</evidence>
<dbReference type="CDD" id="cd18919">
    <property type="entry name" value="bHLH_AtBPE_like"/>
    <property type="match status" value="1"/>
</dbReference>
<comment type="subcellular location">
    <subcellularLocation>
        <location evidence="1">Nucleus</location>
    </subcellularLocation>
</comment>